<evidence type="ECO:0000256" key="7">
    <source>
        <dbReference type="ARBA" id="ARBA00023145"/>
    </source>
</evidence>
<evidence type="ECO:0000256" key="5">
    <source>
        <dbReference type="ARBA" id="ARBA00022793"/>
    </source>
</evidence>
<dbReference type="InterPro" id="IPR033177">
    <property type="entry name" value="PSD-B"/>
</dbReference>
<evidence type="ECO:0000313" key="14">
    <source>
        <dbReference type="EMBL" id="MYL65007.1"/>
    </source>
</evidence>
<keyword evidence="10" id="KW-1208">Phospholipid metabolism</keyword>
<proteinExistence type="predicted"/>
<comment type="cofactor">
    <cofactor evidence="1">
        <name>pyruvate</name>
        <dbReference type="ChEBI" id="CHEBI:15361"/>
    </cofactor>
</comment>
<evidence type="ECO:0000256" key="11">
    <source>
        <dbReference type="ARBA" id="ARBA00023317"/>
    </source>
</evidence>
<comment type="pathway">
    <text evidence="2">Lipid metabolism.</text>
</comment>
<evidence type="ECO:0000256" key="13">
    <source>
        <dbReference type="SAM" id="MobiDB-lite"/>
    </source>
</evidence>
<dbReference type="InterPro" id="IPR003817">
    <property type="entry name" value="PS_Dcarbxylase"/>
</dbReference>
<keyword evidence="5" id="KW-0210">Decarboxylase</keyword>
<evidence type="ECO:0000256" key="6">
    <source>
        <dbReference type="ARBA" id="ARBA00023098"/>
    </source>
</evidence>
<evidence type="ECO:0000256" key="8">
    <source>
        <dbReference type="ARBA" id="ARBA00023209"/>
    </source>
</evidence>
<dbReference type="GO" id="GO:0004609">
    <property type="term" value="F:phosphatidylserine decarboxylase activity"/>
    <property type="evidence" value="ECO:0007669"/>
    <property type="project" value="UniProtKB-EC"/>
</dbReference>
<gene>
    <name evidence="14" type="ORF">GLW07_16740</name>
</gene>
<dbReference type="Pfam" id="PF02666">
    <property type="entry name" value="PS_Dcarbxylase"/>
    <property type="match status" value="1"/>
</dbReference>
<dbReference type="Proteomes" id="UP000447833">
    <property type="component" value="Unassembled WGS sequence"/>
</dbReference>
<evidence type="ECO:0000256" key="9">
    <source>
        <dbReference type="ARBA" id="ARBA00023239"/>
    </source>
</evidence>
<evidence type="ECO:0000256" key="10">
    <source>
        <dbReference type="ARBA" id="ARBA00023264"/>
    </source>
</evidence>
<dbReference type="EMBL" id="WMEY01000005">
    <property type="protein sequence ID" value="MYL65007.1"/>
    <property type="molecule type" value="Genomic_DNA"/>
</dbReference>
<evidence type="ECO:0000256" key="1">
    <source>
        <dbReference type="ARBA" id="ARBA00001928"/>
    </source>
</evidence>
<evidence type="ECO:0000256" key="2">
    <source>
        <dbReference type="ARBA" id="ARBA00005189"/>
    </source>
</evidence>
<dbReference type="PANTHER" id="PTHR10067">
    <property type="entry name" value="PHOSPHATIDYLSERINE DECARBOXYLASE"/>
    <property type="match status" value="1"/>
</dbReference>
<keyword evidence="9 14" id="KW-0456">Lyase</keyword>
<evidence type="ECO:0000256" key="3">
    <source>
        <dbReference type="ARBA" id="ARBA00012243"/>
    </source>
</evidence>
<reference evidence="14 15" key="1">
    <citation type="submission" date="2019-11" db="EMBL/GenBank/DDBJ databases">
        <title>Genome sequences of 17 halophilic strains isolated from different environments.</title>
        <authorList>
            <person name="Furrow R.E."/>
        </authorList>
    </citation>
    <scope>NUCLEOTIDE SEQUENCE [LARGE SCALE GENOMIC DNA]</scope>
    <source>
        <strain evidence="14 15">22506_14_FS</strain>
    </source>
</reference>
<accession>A0A845F2X6</accession>
<dbReference type="EC" id="4.1.1.65" evidence="3"/>
<keyword evidence="11" id="KW-0670">Pyruvate</keyword>
<keyword evidence="8" id="KW-0594">Phospholipid biosynthesis</keyword>
<name>A0A845F2X6_9BACL</name>
<dbReference type="NCBIfam" id="TIGR00163">
    <property type="entry name" value="PS_decarb"/>
    <property type="match status" value="1"/>
</dbReference>
<keyword evidence="4" id="KW-0444">Lipid biosynthesis</keyword>
<sequence>MRRGGVQLKKIVYRGMIGLLNSRRLGYFIHKMSRTRFSKWLIPIYVKLFNIQTNELDLKLKEFTSLEAFFVRKLKSGSRSVKGRGSDIVSPVDAKLEQFGEIDDTLIKVKGIRYSIEDLLQDKEMIARYRHGVFLVLYLSPRDYHRIHAPVDAVIGKQYELGGKSTPVNKLGMTLGKSPLSTNYRIVSELRQEDGMFMALVKVGAMWVNTIELTHPTLNLEKGEEVGFFSFGSTVVLLFEKGKVSLSPGLERQASIKAGEPLVRKRNSEDKDSSFEE</sequence>
<protein>
    <recommendedName>
        <fullName evidence="3">phosphatidylserine decarboxylase</fullName>
        <ecNumber evidence="3">4.1.1.65</ecNumber>
    </recommendedName>
</protein>
<keyword evidence="6" id="KW-0443">Lipid metabolism</keyword>
<feature type="compositionally biased region" description="Basic and acidic residues" evidence="13">
    <location>
        <begin position="262"/>
        <end position="277"/>
    </location>
</feature>
<evidence type="ECO:0000256" key="4">
    <source>
        <dbReference type="ARBA" id="ARBA00022516"/>
    </source>
</evidence>
<organism evidence="14 15">
    <name type="scientific">Guptibacillus hwajinpoensis</name>
    <dbReference type="NCBI Taxonomy" id="208199"/>
    <lineage>
        <taxon>Bacteria</taxon>
        <taxon>Bacillati</taxon>
        <taxon>Bacillota</taxon>
        <taxon>Bacilli</taxon>
        <taxon>Bacillales</taxon>
        <taxon>Guptibacillaceae</taxon>
        <taxon>Guptibacillus</taxon>
    </lineage>
</organism>
<comment type="pathway">
    <text evidence="12">Phospholipid metabolism; phosphatidylethanolamine biosynthesis.</text>
</comment>
<evidence type="ECO:0000313" key="15">
    <source>
        <dbReference type="Proteomes" id="UP000447833"/>
    </source>
</evidence>
<dbReference type="PANTHER" id="PTHR10067:SF6">
    <property type="entry name" value="PHOSPHATIDYLSERINE DECARBOXYLASE PROENZYME, MITOCHONDRIAL"/>
    <property type="match status" value="1"/>
</dbReference>
<evidence type="ECO:0000256" key="12">
    <source>
        <dbReference type="ARBA" id="ARBA00024326"/>
    </source>
</evidence>
<keyword evidence="7" id="KW-0865">Zymogen</keyword>
<dbReference type="GO" id="GO:0006646">
    <property type="term" value="P:phosphatidylethanolamine biosynthetic process"/>
    <property type="evidence" value="ECO:0007669"/>
    <property type="project" value="UniProtKB-UniPathway"/>
</dbReference>
<dbReference type="NCBIfam" id="NF002853">
    <property type="entry name" value="PRK03140.1"/>
    <property type="match status" value="1"/>
</dbReference>
<comment type="caution">
    <text evidence="14">The sequence shown here is derived from an EMBL/GenBank/DDBJ whole genome shotgun (WGS) entry which is preliminary data.</text>
</comment>
<dbReference type="UniPathway" id="UPA00558"/>
<dbReference type="AlphaFoldDB" id="A0A845F2X6"/>
<feature type="region of interest" description="Disordered" evidence="13">
    <location>
        <begin position="257"/>
        <end position="277"/>
    </location>
</feature>